<dbReference type="EMBL" id="KV417269">
    <property type="protein sequence ID" value="KZP00577.1"/>
    <property type="molecule type" value="Genomic_DNA"/>
</dbReference>
<keyword evidence="1" id="KW-0812">Transmembrane</keyword>
<dbReference type="AlphaFoldDB" id="A0A167R5E5"/>
<dbReference type="Pfam" id="PF05821">
    <property type="entry name" value="NDUF_B8"/>
    <property type="match status" value="1"/>
</dbReference>
<gene>
    <name evidence="2" type="ORF">CALVIDRAFT_533573</name>
</gene>
<dbReference type="STRING" id="1330018.A0A167R5E5"/>
<proteinExistence type="predicted"/>
<dbReference type="PANTHER" id="PTHR12840">
    <property type="entry name" value="NADH-UBIQUINONE OXIDOREDUCTASE ASHI SUBUNIT"/>
    <property type="match status" value="1"/>
</dbReference>
<dbReference type="InterPro" id="IPR008699">
    <property type="entry name" value="NDUFB8"/>
</dbReference>
<keyword evidence="3" id="KW-1185">Reference proteome</keyword>
<dbReference type="GO" id="GO:0005739">
    <property type="term" value="C:mitochondrion"/>
    <property type="evidence" value="ECO:0007669"/>
    <property type="project" value="InterPro"/>
</dbReference>
<dbReference type="PANTHER" id="PTHR12840:SF1">
    <property type="entry name" value="NADH DEHYDROGENASE [UBIQUINONE] 1 BETA SUBCOMPLEX SUBUNIT 8, MITOCHONDRIAL"/>
    <property type="match status" value="1"/>
</dbReference>
<name>A0A167R5E5_CALVF</name>
<feature type="transmembrane region" description="Helical" evidence="1">
    <location>
        <begin position="100"/>
        <end position="121"/>
    </location>
</feature>
<evidence type="ECO:0000313" key="3">
    <source>
        <dbReference type="Proteomes" id="UP000076738"/>
    </source>
</evidence>
<dbReference type="Proteomes" id="UP000076738">
    <property type="component" value="Unassembled WGS sequence"/>
</dbReference>
<keyword evidence="1" id="KW-1133">Transmembrane helix</keyword>
<sequence length="156" mass="17517">MNKIRFARFATSAVVRQQPERAIARPRADVGGPIEFSQPPYDPQLGDYPILPAVSRQWRKPGDQWWDSQGRRNFGEPVHEQDEALTVWAPDVYPISGPSAVFQFSLAVLGFIGFGFFLSTIRPERPAVPREYPYDGLAEQLGGQINKANTGEEVEE</sequence>
<dbReference type="OrthoDB" id="2014058at2759"/>
<reference evidence="2 3" key="1">
    <citation type="journal article" date="2016" name="Mol. Biol. Evol.">
        <title>Comparative Genomics of Early-Diverging Mushroom-Forming Fungi Provides Insights into the Origins of Lignocellulose Decay Capabilities.</title>
        <authorList>
            <person name="Nagy L.G."/>
            <person name="Riley R."/>
            <person name="Tritt A."/>
            <person name="Adam C."/>
            <person name="Daum C."/>
            <person name="Floudas D."/>
            <person name="Sun H."/>
            <person name="Yadav J.S."/>
            <person name="Pangilinan J."/>
            <person name="Larsson K.H."/>
            <person name="Matsuura K."/>
            <person name="Barry K."/>
            <person name="Labutti K."/>
            <person name="Kuo R."/>
            <person name="Ohm R.A."/>
            <person name="Bhattacharya S.S."/>
            <person name="Shirouzu T."/>
            <person name="Yoshinaga Y."/>
            <person name="Martin F.M."/>
            <person name="Grigoriev I.V."/>
            <person name="Hibbett D.S."/>
        </authorList>
    </citation>
    <scope>NUCLEOTIDE SEQUENCE [LARGE SCALE GENOMIC DNA]</scope>
    <source>
        <strain evidence="2 3">TUFC12733</strain>
    </source>
</reference>
<evidence type="ECO:0000313" key="2">
    <source>
        <dbReference type="EMBL" id="KZP00577.1"/>
    </source>
</evidence>
<protein>
    <submittedName>
        <fullName evidence="2">Uncharacterized protein</fullName>
    </submittedName>
</protein>
<evidence type="ECO:0000256" key="1">
    <source>
        <dbReference type="SAM" id="Phobius"/>
    </source>
</evidence>
<accession>A0A167R5E5</accession>
<organism evidence="2 3">
    <name type="scientific">Calocera viscosa (strain TUFC12733)</name>
    <dbReference type="NCBI Taxonomy" id="1330018"/>
    <lineage>
        <taxon>Eukaryota</taxon>
        <taxon>Fungi</taxon>
        <taxon>Dikarya</taxon>
        <taxon>Basidiomycota</taxon>
        <taxon>Agaricomycotina</taxon>
        <taxon>Dacrymycetes</taxon>
        <taxon>Dacrymycetales</taxon>
        <taxon>Dacrymycetaceae</taxon>
        <taxon>Calocera</taxon>
    </lineage>
</organism>
<keyword evidence="1" id="KW-0472">Membrane</keyword>